<protein>
    <submittedName>
        <fullName evidence="1">Uncharacterized protein</fullName>
    </submittedName>
</protein>
<sequence>MDWPVTCLLFCLSLSYNLPLLMLLTLVVPYSSIDNGTAAASYLSVPLLVSALDDLDPKSLALSYGVMNAQAVALSLLTIRTQQIVDAIDVDEPGNLDKAQTIKYEDTELEVIYPADTLVLLGKHKGGVYHAIYKDINKLTGPGLKELCKQYSLATTGNKTVLKERITGFSQDKSHWQQ</sequence>
<organism evidence="1 2">
    <name type="scientific">Lentinula aff. lateritia</name>
    <dbReference type="NCBI Taxonomy" id="2804960"/>
    <lineage>
        <taxon>Eukaryota</taxon>
        <taxon>Fungi</taxon>
        <taxon>Dikarya</taxon>
        <taxon>Basidiomycota</taxon>
        <taxon>Agaricomycotina</taxon>
        <taxon>Agaricomycetes</taxon>
        <taxon>Agaricomycetidae</taxon>
        <taxon>Agaricales</taxon>
        <taxon>Marasmiineae</taxon>
        <taxon>Omphalotaceae</taxon>
        <taxon>Lentinula</taxon>
    </lineage>
</organism>
<comment type="caution">
    <text evidence="1">The sequence shown here is derived from an EMBL/GenBank/DDBJ whole genome shotgun (WGS) entry which is preliminary data.</text>
</comment>
<keyword evidence="2" id="KW-1185">Reference proteome</keyword>
<evidence type="ECO:0000313" key="1">
    <source>
        <dbReference type="EMBL" id="KAJ3803767.1"/>
    </source>
</evidence>
<gene>
    <name evidence="1" type="ORF">F5876DRAFT_71185</name>
</gene>
<dbReference type="Proteomes" id="UP001163835">
    <property type="component" value="Unassembled WGS sequence"/>
</dbReference>
<reference evidence="1" key="1">
    <citation type="submission" date="2022-09" db="EMBL/GenBank/DDBJ databases">
        <title>A Global Phylogenomic Analysis of the Shiitake Genus Lentinula.</title>
        <authorList>
            <consortium name="DOE Joint Genome Institute"/>
            <person name="Sierra-Patev S."/>
            <person name="Min B."/>
            <person name="Naranjo-Ortiz M."/>
            <person name="Looney B."/>
            <person name="Konkel Z."/>
            <person name="Slot J.C."/>
            <person name="Sakamoto Y."/>
            <person name="Steenwyk J.L."/>
            <person name="Rokas A."/>
            <person name="Carro J."/>
            <person name="Camarero S."/>
            <person name="Ferreira P."/>
            <person name="Molpeceres G."/>
            <person name="Ruiz-Duenas F.J."/>
            <person name="Serrano A."/>
            <person name="Henrissat B."/>
            <person name="Drula E."/>
            <person name="Hughes K.W."/>
            <person name="Mata J.L."/>
            <person name="Ishikawa N.K."/>
            <person name="Vargas-Isla R."/>
            <person name="Ushijima S."/>
            <person name="Smith C.A."/>
            <person name="Ahrendt S."/>
            <person name="Andreopoulos W."/>
            <person name="He G."/>
            <person name="Labutti K."/>
            <person name="Lipzen A."/>
            <person name="Ng V."/>
            <person name="Riley R."/>
            <person name="Sandor L."/>
            <person name="Barry K."/>
            <person name="Martinez A.T."/>
            <person name="Xiao Y."/>
            <person name="Gibbons J.G."/>
            <person name="Terashima K."/>
            <person name="Grigoriev I.V."/>
            <person name="Hibbett D.S."/>
        </authorList>
    </citation>
    <scope>NUCLEOTIDE SEQUENCE</scope>
    <source>
        <strain evidence="1">TMI1499</strain>
    </source>
</reference>
<dbReference type="EMBL" id="MU796825">
    <property type="protein sequence ID" value="KAJ3803767.1"/>
    <property type="molecule type" value="Genomic_DNA"/>
</dbReference>
<name>A0ACC1TGK7_9AGAR</name>
<accession>A0ACC1TGK7</accession>
<evidence type="ECO:0000313" key="2">
    <source>
        <dbReference type="Proteomes" id="UP001163835"/>
    </source>
</evidence>
<proteinExistence type="predicted"/>